<name>A0A0G0ADJ8_9BACT</name>
<dbReference type="Proteomes" id="UP000034488">
    <property type="component" value="Unassembled WGS sequence"/>
</dbReference>
<evidence type="ECO:0000313" key="1">
    <source>
        <dbReference type="EMBL" id="KKP54904.1"/>
    </source>
</evidence>
<dbReference type="AlphaFoldDB" id="A0A0G0ADJ8"/>
<comment type="caution">
    <text evidence="1">The sequence shown here is derived from an EMBL/GenBank/DDBJ whole genome shotgun (WGS) entry which is preliminary data.</text>
</comment>
<sequence length="89" mass="9876">MNGVDSCVCDLQHCEGFYCPVANSQEIVQYPCCLCQEATCLAPNCPAASGEVEKYKKELLSLLDKEIPCTEKRPIARIEGFNIISPSYR</sequence>
<evidence type="ECO:0000313" key="2">
    <source>
        <dbReference type="Proteomes" id="UP000034488"/>
    </source>
</evidence>
<reference evidence="1 2" key="1">
    <citation type="journal article" date="2015" name="Nature">
        <title>rRNA introns, odd ribosomes, and small enigmatic genomes across a large radiation of phyla.</title>
        <authorList>
            <person name="Brown C.T."/>
            <person name="Hug L.A."/>
            <person name="Thomas B.C."/>
            <person name="Sharon I."/>
            <person name="Castelle C.J."/>
            <person name="Singh A."/>
            <person name="Wilkins M.J."/>
            <person name="Williams K.H."/>
            <person name="Banfield J.F."/>
        </authorList>
    </citation>
    <scope>NUCLEOTIDE SEQUENCE [LARGE SCALE GENOMIC DNA]</scope>
</reference>
<proteinExistence type="predicted"/>
<dbReference type="EMBL" id="LBPI01000008">
    <property type="protein sequence ID" value="KKP54904.1"/>
    <property type="molecule type" value="Genomic_DNA"/>
</dbReference>
<gene>
    <name evidence="1" type="ORF">UR47_C0008G0013</name>
</gene>
<accession>A0A0G0ADJ8</accession>
<organism evidence="1 2">
    <name type="scientific">candidate division WS6 bacterium GW2011_GWB1_33_6</name>
    <dbReference type="NCBI Taxonomy" id="1619088"/>
    <lineage>
        <taxon>Bacteria</taxon>
        <taxon>Candidatus Dojkabacteria</taxon>
    </lineage>
</organism>
<protein>
    <submittedName>
        <fullName evidence="1">Uncharacterized protein</fullName>
    </submittedName>
</protein>